<evidence type="ECO:0000256" key="12">
    <source>
        <dbReference type="ARBA" id="ARBA00022840"/>
    </source>
</evidence>
<dbReference type="PROSITE" id="PS00108">
    <property type="entry name" value="PROTEIN_KINASE_ST"/>
    <property type="match status" value="1"/>
</dbReference>
<dbReference type="AlphaFoldDB" id="I1QGG6"/>
<keyword evidence="4" id="KW-0597">Phosphoprotein</keyword>
<dbReference type="Gene3D" id="3.80.10.10">
    <property type="entry name" value="Ribonuclease Inhibitor"/>
    <property type="match status" value="2"/>
</dbReference>
<evidence type="ECO:0000259" key="19">
    <source>
        <dbReference type="PROSITE" id="PS50011"/>
    </source>
</evidence>
<evidence type="ECO:0000256" key="6">
    <source>
        <dbReference type="ARBA" id="ARBA00022679"/>
    </source>
</evidence>
<evidence type="ECO:0000256" key="2">
    <source>
        <dbReference type="ARBA" id="ARBA00012513"/>
    </source>
</evidence>
<dbReference type="Gene3D" id="1.10.510.10">
    <property type="entry name" value="Transferase(Phosphotransferase) domain 1"/>
    <property type="match status" value="1"/>
</dbReference>
<dbReference type="FunFam" id="3.80.10.10:FF:000497">
    <property type="entry name" value="Leucine-rich repeat transmembrane protein kinase"/>
    <property type="match status" value="1"/>
</dbReference>
<keyword evidence="6" id="KW-0808">Transferase</keyword>
<dbReference type="InterPro" id="IPR051824">
    <property type="entry name" value="LRR_Rcpt-Like_S/T_Kinase"/>
</dbReference>
<dbReference type="GO" id="GO:0005524">
    <property type="term" value="F:ATP binding"/>
    <property type="evidence" value="ECO:0007669"/>
    <property type="project" value="UniProtKB-KW"/>
</dbReference>
<keyword evidence="3" id="KW-0723">Serine/threonine-protein kinase</keyword>
<keyword evidence="14 17" id="KW-0472">Membrane</keyword>
<dbReference type="GO" id="GO:0005886">
    <property type="term" value="C:plasma membrane"/>
    <property type="evidence" value="ECO:0007669"/>
    <property type="project" value="TreeGrafter"/>
</dbReference>
<dbReference type="InterPro" id="IPR000719">
    <property type="entry name" value="Prot_kinase_dom"/>
</dbReference>
<keyword evidence="15" id="KW-0675">Receptor</keyword>
<keyword evidence="7 17" id="KW-0812">Transmembrane</keyword>
<organism evidence="20 21">
    <name type="scientific">Oryza glaberrima</name>
    <name type="common">African rice</name>
    <dbReference type="NCBI Taxonomy" id="4538"/>
    <lineage>
        <taxon>Eukaryota</taxon>
        <taxon>Viridiplantae</taxon>
        <taxon>Streptophyta</taxon>
        <taxon>Embryophyta</taxon>
        <taxon>Tracheophyta</taxon>
        <taxon>Spermatophyta</taxon>
        <taxon>Magnoliopsida</taxon>
        <taxon>Liliopsida</taxon>
        <taxon>Poales</taxon>
        <taxon>Poaceae</taxon>
        <taxon>BOP clade</taxon>
        <taxon>Oryzoideae</taxon>
        <taxon>Oryzeae</taxon>
        <taxon>Oryzinae</taxon>
        <taxon>Oryza</taxon>
    </lineage>
</organism>
<sequence>MSCSSSNSSVHVFLWLMLVYAFCAAVQAQQAARTDPAEVAALDTILGRWGLRASPAWNISGEPCSGVAIDETGVDNNPNINPAIKCDCSFNAGTVCHIIRLRVFSLNVVGQIPEELQNLTYLNNLDLRRNYLTGPLPSFIGNFSAMQYLAVSLNPLSGPLPKEIGNLRNLLSLGISSNNFTGELPAELGNLEKLEQMYIISSGFSGPFPSTFSKLKNLKILWASDNDLTGKIPDYFGSFPNLQDLRFQGNSFQGPIPASLSNLTRLTSLRIGDILNGSSSLSFISNLTSLNVLILRNCKISDNLGTVNFSKLAGLTLLDLSFNNITGHVPQSILNLDKLSFLFLGNNSLSGSLPYDKSPSLNNLDFSYNHLSGSFPPWVTGNNLQLNLVANDFILDRTNNSILPSGLNCLQQDTPCFRGSPEYYSFAVDCGSNKSTRGSDNTLYETDAQNIGAASYYVSDNARWGVSSVGKFNEASNGSYAIYSPQQFQSALNSELFQTARMSPSSLRYYGIGLENGNYTVSLEFAEFVYPNSLTSNSIGRRVFDIYVQGELKEKNFNIRKTAGGKSLIAVNKRYTATVSKNFLEIHLFWAGKGTCCIPTQGHYGPTISALSVTPNFIPTVRNGVPKKKSKAGTIAGVVIGASFFGLAVLVGLFMLLKKIRRTAQRKEELYNMVGRPNVFSNAELKLATENFGSQNILGEGGYGPVYKGILTDGRVVAVKQLSQSSQQGKSQFVTEVATISSVQHRNLVKLYGCCIDSNTPLLVYEYLENGSLDQALFGDGRFNLGWSTRFDIILGIARGLSYLHEEANVRIVHRDIKTSNILLDPDLTPKISDFGLAKLYDEKKTHVNTKVAGTFGYLAPEYAMRGHLTEKVDVFSFGVVALETVAGRSNTDYSLVEDKKYLFEWAWGLYEREQALGIVDPRLEEIDEEEVLRVISISFLCTQGSPHQRPPMSRVVAMLTGDIPVSDVVAKPNYIIELQLRGRNSSHVTTGYSGSTAYELSGQRETSPLTPSLEISREIIDDGR</sequence>
<protein>
    <recommendedName>
        <fullName evidence="2">non-specific serine/threonine protein kinase</fullName>
        <ecNumber evidence="2">2.7.11.1</ecNumber>
    </recommendedName>
</protein>
<evidence type="ECO:0000256" key="8">
    <source>
        <dbReference type="ARBA" id="ARBA00022729"/>
    </source>
</evidence>
<evidence type="ECO:0000313" key="20">
    <source>
        <dbReference type="EnsemblPlants" id="ORGLA08G0051700.1"/>
    </source>
</evidence>
<feature type="transmembrane region" description="Helical" evidence="17">
    <location>
        <begin position="635"/>
        <end position="657"/>
    </location>
</feature>
<keyword evidence="5" id="KW-0433">Leucine-rich repeat</keyword>
<evidence type="ECO:0000256" key="18">
    <source>
        <dbReference type="SAM" id="SignalP"/>
    </source>
</evidence>
<evidence type="ECO:0000256" key="1">
    <source>
        <dbReference type="ARBA" id="ARBA00004167"/>
    </source>
</evidence>
<evidence type="ECO:0000256" key="4">
    <source>
        <dbReference type="ARBA" id="ARBA00022553"/>
    </source>
</evidence>
<keyword evidence="16" id="KW-0325">Glycoprotein</keyword>
<keyword evidence="13 17" id="KW-1133">Transmembrane helix</keyword>
<keyword evidence="9" id="KW-0677">Repeat</keyword>
<dbReference type="InterPro" id="IPR021720">
    <property type="entry name" value="Malectin_dom"/>
</dbReference>
<evidence type="ECO:0000256" key="16">
    <source>
        <dbReference type="ARBA" id="ARBA00023180"/>
    </source>
</evidence>
<dbReference type="PROSITE" id="PS50011">
    <property type="entry name" value="PROTEIN_KINASE_DOM"/>
    <property type="match status" value="1"/>
</dbReference>
<evidence type="ECO:0000256" key="17">
    <source>
        <dbReference type="SAM" id="Phobius"/>
    </source>
</evidence>
<keyword evidence="21" id="KW-1185">Reference proteome</keyword>
<proteinExistence type="predicted"/>
<evidence type="ECO:0000256" key="3">
    <source>
        <dbReference type="ARBA" id="ARBA00022527"/>
    </source>
</evidence>
<reference evidence="20 21" key="2">
    <citation type="submission" date="2018-04" db="EMBL/GenBank/DDBJ databases">
        <title>OglaRS2 (Oryza glaberrima Reference Sequence Version 2).</title>
        <authorList>
            <person name="Zhang J."/>
            <person name="Kudrna D."/>
            <person name="Lee S."/>
            <person name="Talag J."/>
            <person name="Rajasekar S."/>
            <person name="Wing R.A."/>
        </authorList>
    </citation>
    <scope>NUCLEOTIDE SEQUENCE [LARGE SCALE GENOMIC DNA]</scope>
    <source>
        <strain evidence="20 21">cv. IRGC 96717</strain>
    </source>
</reference>
<keyword evidence="12" id="KW-0067">ATP-binding</keyword>
<dbReference type="OMA" id="CHIIRLA"/>
<accession>I1QGG6</accession>
<dbReference type="STRING" id="4538.I1QGG6"/>
<dbReference type="SUPFAM" id="SSF56112">
    <property type="entry name" value="Protein kinase-like (PK-like)"/>
    <property type="match status" value="1"/>
</dbReference>
<dbReference type="RefSeq" id="XP_052165325.1">
    <property type="nucleotide sequence ID" value="XM_052309365.1"/>
</dbReference>
<dbReference type="PANTHER" id="PTHR48006:SF34">
    <property type="entry name" value="OS08G0203700 PROTEIN"/>
    <property type="match status" value="1"/>
</dbReference>
<evidence type="ECO:0000256" key="9">
    <source>
        <dbReference type="ARBA" id="ARBA00022737"/>
    </source>
</evidence>
<dbReference type="SMART" id="SM00220">
    <property type="entry name" value="S_TKc"/>
    <property type="match status" value="1"/>
</dbReference>
<comment type="subcellular location">
    <subcellularLocation>
        <location evidence="1">Membrane</location>
        <topology evidence="1">Single-pass membrane protein</topology>
    </subcellularLocation>
</comment>
<dbReference type="Gene3D" id="3.30.200.20">
    <property type="entry name" value="Phosphorylase Kinase, domain 1"/>
    <property type="match status" value="1"/>
</dbReference>
<feature type="signal peptide" evidence="18">
    <location>
        <begin position="1"/>
        <end position="28"/>
    </location>
</feature>
<dbReference type="GeneID" id="127782250"/>
<evidence type="ECO:0000256" key="7">
    <source>
        <dbReference type="ARBA" id="ARBA00022692"/>
    </source>
</evidence>
<dbReference type="GO" id="GO:0004674">
    <property type="term" value="F:protein serine/threonine kinase activity"/>
    <property type="evidence" value="ECO:0007669"/>
    <property type="project" value="UniProtKB-KW"/>
</dbReference>
<dbReference type="InterPro" id="IPR001611">
    <property type="entry name" value="Leu-rich_rpt"/>
</dbReference>
<dbReference type="InterPro" id="IPR008271">
    <property type="entry name" value="Ser/Thr_kinase_AS"/>
</dbReference>
<evidence type="ECO:0000313" key="21">
    <source>
        <dbReference type="Proteomes" id="UP000007306"/>
    </source>
</evidence>
<evidence type="ECO:0000256" key="11">
    <source>
        <dbReference type="ARBA" id="ARBA00022777"/>
    </source>
</evidence>
<evidence type="ECO:0000256" key="14">
    <source>
        <dbReference type="ARBA" id="ARBA00023136"/>
    </source>
</evidence>
<dbReference type="InterPro" id="IPR032675">
    <property type="entry name" value="LRR_dom_sf"/>
</dbReference>
<keyword evidence="10" id="KW-0547">Nucleotide-binding</keyword>
<dbReference type="SUPFAM" id="SSF52058">
    <property type="entry name" value="L domain-like"/>
    <property type="match status" value="1"/>
</dbReference>
<dbReference type="eggNOG" id="ENOG502QUW9">
    <property type="taxonomic scope" value="Eukaryota"/>
</dbReference>
<dbReference type="KEGG" id="ogl:127782250"/>
<evidence type="ECO:0000256" key="10">
    <source>
        <dbReference type="ARBA" id="ARBA00022741"/>
    </source>
</evidence>
<dbReference type="FunFam" id="3.30.200.20:FF:000140">
    <property type="entry name" value="Leucine-rich repeat receptor-like protein kinase"/>
    <property type="match status" value="1"/>
</dbReference>
<dbReference type="EC" id="2.7.11.1" evidence="2"/>
<feature type="domain" description="Protein kinase" evidence="19">
    <location>
        <begin position="692"/>
        <end position="966"/>
    </location>
</feature>
<keyword evidence="11" id="KW-0418">Kinase</keyword>
<dbReference type="Gramene" id="ORGLA08G0051700.1">
    <property type="protein sequence ID" value="ORGLA08G0051700.1"/>
    <property type="gene ID" value="ORGLA08G0051700"/>
</dbReference>
<dbReference type="EnsemblPlants" id="ORGLA08G0051700.1">
    <property type="protein sequence ID" value="ORGLA08G0051700.1"/>
    <property type="gene ID" value="ORGLA08G0051700"/>
</dbReference>
<dbReference type="PANTHER" id="PTHR48006">
    <property type="entry name" value="LEUCINE-RICH REPEAT-CONTAINING PROTEIN DDB_G0281931-RELATED"/>
    <property type="match status" value="1"/>
</dbReference>
<dbReference type="FunFam" id="2.60.120.430:FF:000002">
    <property type="entry name" value="Leucine-rich repeat receptor-like protein kinase"/>
    <property type="match status" value="1"/>
</dbReference>
<evidence type="ECO:0000256" key="15">
    <source>
        <dbReference type="ARBA" id="ARBA00023170"/>
    </source>
</evidence>
<dbReference type="Pfam" id="PF11721">
    <property type="entry name" value="Malectin"/>
    <property type="match status" value="1"/>
</dbReference>
<dbReference type="FunFam" id="1.10.510.10:FF:000044">
    <property type="entry name" value="Putative LRR receptor-like serine/threonine-protein kinase"/>
    <property type="match status" value="1"/>
</dbReference>
<dbReference type="CDD" id="cd14066">
    <property type="entry name" value="STKc_IRAK"/>
    <property type="match status" value="1"/>
</dbReference>
<dbReference type="Pfam" id="PF00560">
    <property type="entry name" value="LRR_1"/>
    <property type="match status" value="6"/>
</dbReference>
<gene>
    <name evidence="20" type="primary">LOC127782250</name>
</gene>
<dbReference type="InterPro" id="IPR011009">
    <property type="entry name" value="Kinase-like_dom_sf"/>
</dbReference>
<name>I1QGG6_ORYGL</name>
<evidence type="ECO:0000256" key="5">
    <source>
        <dbReference type="ARBA" id="ARBA00022614"/>
    </source>
</evidence>
<feature type="chain" id="PRO_5003650126" description="non-specific serine/threonine protein kinase" evidence="18">
    <location>
        <begin position="29"/>
        <end position="1025"/>
    </location>
</feature>
<dbReference type="Proteomes" id="UP000007306">
    <property type="component" value="Chromosome 8"/>
</dbReference>
<dbReference type="Pfam" id="PF00069">
    <property type="entry name" value="Pkinase"/>
    <property type="match status" value="1"/>
</dbReference>
<dbReference type="HOGENOM" id="CLU_000288_114_1_1"/>
<keyword evidence="8 18" id="KW-0732">Signal</keyword>
<dbReference type="FunFam" id="3.80.10.10:FF:000298">
    <property type="entry name" value="Putative LRR receptor-like serine/threonine-protein kinase"/>
    <property type="match status" value="1"/>
</dbReference>
<reference evidence="20" key="1">
    <citation type="submission" date="2015-06" db="UniProtKB">
        <authorList>
            <consortium name="EnsemblPlants"/>
        </authorList>
    </citation>
    <scope>IDENTIFICATION</scope>
</reference>
<dbReference type="Gene3D" id="2.60.120.430">
    <property type="entry name" value="Galactose-binding lectin"/>
    <property type="match status" value="1"/>
</dbReference>
<evidence type="ECO:0000256" key="13">
    <source>
        <dbReference type="ARBA" id="ARBA00022989"/>
    </source>
</evidence>